<name>A0ACC3NJP3_9PEZI</name>
<gene>
    <name evidence="1" type="ORF">LTR37_006328</name>
</gene>
<keyword evidence="2" id="KW-1185">Reference proteome</keyword>
<reference evidence="1" key="1">
    <citation type="submission" date="2023-07" db="EMBL/GenBank/DDBJ databases">
        <title>Black Yeasts Isolated from many extreme environments.</title>
        <authorList>
            <person name="Coleine C."/>
            <person name="Stajich J.E."/>
            <person name="Selbmann L."/>
        </authorList>
    </citation>
    <scope>NUCLEOTIDE SEQUENCE</scope>
    <source>
        <strain evidence="1">CCFEE 5714</strain>
    </source>
</reference>
<evidence type="ECO:0000313" key="1">
    <source>
        <dbReference type="EMBL" id="KAK3716698.1"/>
    </source>
</evidence>
<sequence length="649" mass="70408">MDLSAFPRPPRLVREKVPRHVNVRAASACYSLDQYSPSRSTPNLMSFPSSPSLLSPMDAEPFLSPQFALNEGQPSYNAIHESRSASPNGATIDRDVEDPMQYGRPSTNHSRRGTSYFREELDLSRPGTSYSVSSMNSSQHILEPGSPSIWLNKNVNELPTGTKSVPAFTERNEKPMDQSSTDASFTPREMLFIFNICLAQFLSLAGLAQTFAPLLILSDALGVTNPGVMAWPTAAYSLTLGSCILPAGRLGDMFGHKKILFIGWIWFSFFSLICGFSLLGGIRMLTACRAVQGMGPALLIPNGLALFGRTFPMGMKRNLAISFFGASGPCGVVSGAVFSSLLGQLAWWPWSFWIMGIVGFFVSALTHFVIPTDNIKSYLDSSVSPWQRFDVLGATTGVGDLVLINFALNQDPIDGWSAVYIGVLLGLGMLLMVAFIYIESRVADRPLIPIKGLHRDAAFTLACIAAGWGSHGIWSYYMFLLLEQVRGYSALGACSLFWPVAPIGVGAALAVGYLLRKIKVAHLMSISMFCFMAGCLLLATVPAEQSYFPNTFLSVIITPFGMNWSFPTGVILMSNAVPREHQGIAASLVSTLVNYSISTGLGLAGSIDRYVGEHGLLAGSRGAWYLGIGLAGLGWLISLYFIWHSKGKR</sequence>
<organism evidence="1 2">
    <name type="scientific">Vermiconidia calcicola</name>
    <dbReference type="NCBI Taxonomy" id="1690605"/>
    <lineage>
        <taxon>Eukaryota</taxon>
        <taxon>Fungi</taxon>
        <taxon>Dikarya</taxon>
        <taxon>Ascomycota</taxon>
        <taxon>Pezizomycotina</taxon>
        <taxon>Dothideomycetes</taxon>
        <taxon>Dothideomycetidae</taxon>
        <taxon>Mycosphaerellales</taxon>
        <taxon>Extremaceae</taxon>
        <taxon>Vermiconidia</taxon>
    </lineage>
</organism>
<dbReference type="EMBL" id="JAUTXU010000041">
    <property type="protein sequence ID" value="KAK3716698.1"/>
    <property type="molecule type" value="Genomic_DNA"/>
</dbReference>
<accession>A0ACC3NJP3</accession>
<dbReference type="Proteomes" id="UP001281147">
    <property type="component" value="Unassembled WGS sequence"/>
</dbReference>
<evidence type="ECO:0000313" key="2">
    <source>
        <dbReference type="Proteomes" id="UP001281147"/>
    </source>
</evidence>
<proteinExistence type="predicted"/>
<protein>
    <submittedName>
        <fullName evidence="1">Uncharacterized protein</fullName>
    </submittedName>
</protein>
<comment type="caution">
    <text evidence="1">The sequence shown here is derived from an EMBL/GenBank/DDBJ whole genome shotgun (WGS) entry which is preliminary data.</text>
</comment>